<proteinExistence type="predicted"/>
<organism evidence="1 2">
    <name type="scientific">Phytohabitans kaempferiae</name>
    <dbReference type="NCBI Taxonomy" id="1620943"/>
    <lineage>
        <taxon>Bacteria</taxon>
        <taxon>Bacillati</taxon>
        <taxon>Actinomycetota</taxon>
        <taxon>Actinomycetes</taxon>
        <taxon>Micromonosporales</taxon>
        <taxon>Micromonosporaceae</taxon>
    </lineage>
</organism>
<accession>A0ABV6MFD3</accession>
<evidence type="ECO:0000313" key="2">
    <source>
        <dbReference type="Proteomes" id="UP001589867"/>
    </source>
</evidence>
<name>A0ABV6MFD3_9ACTN</name>
<keyword evidence="2" id="KW-1185">Reference proteome</keyword>
<dbReference type="Proteomes" id="UP001589867">
    <property type="component" value="Unassembled WGS sequence"/>
</dbReference>
<gene>
    <name evidence="1" type="ORF">ACFFIA_37455</name>
</gene>
<sequence>MMYAEVLDEPQLEFGGGSRHIDPLFGLSAYGPADLNAPSAPSAIRIGLVGPAGHLDGLRRWLERCREPIPVKDERYPHLFPSFPGCDIDRAAY</sequence>
<dbReference type="EMBL" id="JBHLUH010000080">
    <property type="protein sequence ID" value="MFC0533311.1"/>
    <property type="molecule type" value="Genomic_DNA"/>
</dbReference>
<evidence type="ECO:0000313" key="1">
    <source>
        <dbReference type="EMBL" id="MFC0533311.1"/>
    </source>
</evidence>
<dbReference type="InterPro" id="IPR012337">
    <property type="entry name" value="RNaseH-like_sf"/>
</dbReference>
<reference evidence="1 2" key="1">
    <citation type="submission" date="2024-09" db="EMBL/GenBank/DDBJ databases">
        <authorList>
            <person name="Sun Q."/>
            <person name="Mori K."/>
        </authorList>
    </citation>
    <scope>NUCLEOTIDE SEQUENCE [LARGE SCALE GENOMIC DNA]</scope>
    <source>
        <strain evidence="1 2">TBRC 3947</strain>
    </source>
</reference>
<protein>
    <submittedName>
        <fullName evidence="1">Uncharacterized protein</fullName>
    </submittedName>
</protein>
<dbReference type="SUPFAM" id="SSF53098">
    <property type="entry name" value="Ribonuclease H-like"/>
    <property type="match status" value="1"/>
</dbReference>
<comment type="caution">
    <text evidence="1">The sequence shown here is derived from an EMBL/GenBank/DDBJ whole genome shotgun (WGS) entry which is preliminary data.</text>
</comment>
<dbReference type="RefSeq" id="WP_377260743.1">
    <property type="nucleotide sequence ID" value="NZ_JBHLUH010000080.1"/>
</dbReference>